<dbReference type="GO" id="GO:0005829">
    <property type="term" value="C:cytosol"/>
    <property type="evidence" value="ECO:0007669"/>
    <property type="project" value="TreeGrafter"/>
</dbReference>
<dbReference type="Pfam" id="PF04131">
    <property type="entry name" value="NanE"/>
    <property type="match status" value="1"/>
</dbReference>
<dbReference type="UniPathway" id="UPA00629">
    <property type="reaction ID" value="UER00682"/>
</dbReference>
<dbReference type="CDD" id="cd04729">
    <property type="entry name" value="NanE"/>
    <property type="match status" value="1"/>
</dbReference>
<dbReference type="GO" id="GO:0006053">
    <property type="term" value="P:N-acetylmannosamine catabolic process"/>
    <property type="evidence" value="ECO:0007669"/>
    <property type="project" value="TreeGrafter"/>
</dbReference>
<comment type="caution">
    <text evidence="8">The sequence shown here is derived from an EMBL/GenBank/DDBJ whole genome shotgun (WGS) entry which is preliminary data.</text>
</comment>
<dbReference type="SUPFAM" id="SSF51366">
    <property type="entry name" value="Ribulose-phoshate binding barrel"/>
    <property type="match status" value="1"/>
</dbReference>
<dbReference type="GO" id="GO:0047465">
    <property type="term" value="F:N-acylglucosamine-6-phosphate 2-epimerase activity"/>
    <property type="evidence" value="ECO:0007669"/>
    <property type="project" value="UniProtKB-EC"/>
</dbReference>
<dbReference type="HAMAP" id="MF_01235">
    <property type="entry name" value="ManNAc6P_epimer"/>
    <property type="match status" value="1"/>
</dbReference>
<evidence type="ECO:0000313" key="8">
    <source>
        <dbReference type="EMBL" id="TMJ09358.1"/>
    </source>
</evidence>
<comment type="similarity">
    <text evidence="4 7">Belongs to the NanE family.</text>
</comment>
<dbReference type="AlphaFoldDB" id="A0A537LMW5"/>
<dbReference type="EMBL" id="VBAM01000351">
    <property type="protein sequence ID" value="TMJ09358.1"/>
    <property type="molecule type" value="Genomic_DNA"/>
</dbReference>
<protein>
    <recommendedName>
        <fullName evidence="7">Putative N-acetylmannosamine-6-phosphate 2-epimerase</fullName>
        <ecNumber evidence="7">5.1.3.9</ecNumber>
    </recommendedName>
    <alternativeName>
        <fullName evidence="7">ManNAc-6-P epimerase</fullName>
    </alternativeName>
</protein>
<dbReference type="Proteomes" id="UP000320393">
    <property type="component" value="Unassembled WGS sequence"/>
</dbReference>
<evidence type="ECO:0000256" key="5">
    <source>
        <dbReference type="ARBA" id="ARBA00023235"/>
    </source>
</evidence>
<dbReference type="GO" id="GO:0019262">
    <property type="term" value="P:N-acetylneuraminate catabolic process"/>
    <property type="evidence" value="ECO:0007669"/>
    <property type="project" value="UniProtKB-UniRule"/>
</dbReference>
<comment type="pathway">
    <text evidence="3 7">Amino-sugar metabolism; N-acetylneuraminate degradation; D-fructose 6-phosphate from N-acetylneuraminate: step 3/5.</text>
</comment>
<comment type="catalytic activity">
    <reaction evidence="1 7">
        <text>an N-acyl-D-glucosamine 6-phosphate = an N-acyl-D-mannosamine 6-phosphate</text>
        <dbReference type="Rhea" id="RHEA:23932"/>
        <dbReference type="ChEBI" id="CHEBI:57599"/>
        <dbReference type="ChEBI" id="CHEBI:57666"/>
        <dbReference type="EC" id="5.1.3.9"/>
    </reaction>
</comment>
<evidence type="ECO:0000256" key="3">
    <source>
        <dbReference type="ARBA" id="ARBA00005081"/>
    </source>
</evidence>
<evidence type="ECO:0000256" key="1">
    <source>
        <dbReference type="ARBA" id="ARBA00000056"/>
    </source>
</evidence>
<name>A0A537LMW5_9BACT</name>
<dbReference type="EC" id="5.1.3.9" evidence="7"/>
<evidence type="ECO:0000256" key="6">
    <source>
        <dbReference type="ARBA" id="ARBA00023277"/>
    </source>
</evidence>
<dbReference type="InterPro" id="IPR013785">
    <property type="entry name" value="Aldolase_TIM"/>
</dbReference>
<keyword evidence="5 7" id="KW-0413">Isomerase</keyword>
<reference evidence="8 9" key="1">
    <citation type="journal article" date="2019" name="Nat. Microbiol.">
        <title>Mediterranean grassland soil C-N compound turnover is dependent on rainfall and depth, and is mediated by genomically divergent microorganisms.</title>
        <authorList>
            <person name="Diamond S."/>
            <person name="Andeer P.F."/>
            <person name="Li Z."/>
            <person name="Crits-Christoph A."/>
            <person name="Burstein D."/>
            <person name="Anantharaman K."/>
            <person name="Lane K.R."/>
            <person name="Thomas B.C."/>
            <person name="Pan C."/>
            <person name="Northen T.R."/>
            <person name="Banfield J.F."/>
        </authorList>
    </citation>
    <scope>NUCLEOTIDE SEQUENCE [LARGE SCALE GENOMIC DNA]</scope>
    <source>
        <strain evidence="8">NP_5</strain>
    </source>
</reference>
<evidence type="ECO:0000256" key="7">
    <source>
        <dbReference type="HAMAP-Rule" id="MF_01235"/>
    </source>
</evidence>
<evidence type="ECO:0000313" key="9">
    <source>
        <dbReference type="Proteomes" id="UP000320393"/>
    </source>
</evidence>
<comment type="function">
    <text evidence="2 7">Converts N-acetylmannosamine-6-phosphate (ManNAc-6-P) to N-acetylglucosamine-6-phosphate (GlcNAc-6-P).</text>
</comment>
<dbReference type="InterPro" id="IPR007260">
    <property type="entry name" value="NanE"/>
</dbReference>
<dbReference type="GO" id="GO:0005975">
    <property type="term" value="P:carbohydrate metabolic process"/>
    <property type="evidence" value="ECO:0007669"/>
    <property type="project" value="UniProtKB-UniRule"/>
</dbReference>
<dbReference type="PANTHER" id="PTHR36204:SF1">
    <property type="entry name" value="N-ACETYLMANNOSAMINE-6-PHOSPHATE 2-EPIMERASE-RELATED"/>
    <property type="match status" value="1"/>
</dbReference>
<organism evidence="8 9">
    <name type="scientific">Candidatus Segetimicrobium genomatis</name>
    <dbReference type="NCBI Taxonomy" id="2569760"/>
    <lineage>
        <taxon>Bacteria</taxon>
        <taxon>Bacillati</taxon>
        <taxon>Candidatus Sysuimicrobiota</taxon>
        <taxon>Candidatus Sysuimicrobiia</taxon>
        <taxon>Candidatus Sysuimicrobiales</taxon>
        <taxon>Candidatus Segetimicrobiaceae</taxon>
        <taxon>Candidatus Segetimicrobium</taxon>
    </lineage>
</organism>
<dbReference type="NCBIfam" id="NF002231">
    <property type="entry name" value="PRK01130.1"/>
    <property type="match status" value="1"/>
</dbReference>
<dbReference type="InterPro" id="IPR011060">
    <property type="entry name" value="RibuloseP-bd_barrel"/>
</dbReference>
<keyword evidence="6 7" id="KW-0119">Carbohydrate metabolism</keyword>
<gene>
    <name evidence="7" type="primary">nanE</name>
    <name evidence="8" type="ORF">E6H02_09105</name>
</gene>
<sequence>MEPPAILARLRGRLIVSCQALPGSPLRDAGIIAALAQCAERGGAGGVRIDGPEDIAAVRRAVAIPIIGIYKMSDRSPVYITPTFDAGHTIVQAGAHIVAVQATRERASTPDRLSDLIARLHEECRVPVMADVSTLEEGLEAAGAGADLVATTMAGYTPHSRQMPGPDLDLVRDLARGVSIPVVAEGRVRTPEEAAAALRAGAWAVVVGRAITMPEAITEAFARALTDLGR</sequence>
<evidence type="ECO:0000256" key="2">
    <source>
        <dbReference type="ARBA" id="ARBA00002147"/>
    </source>
</evidence>
<proteinExistence type="inferred from homology"/>
<dbReference type="PANTHER" id="PTHR36204">
    <property type="entry name" value="N-ACETYLMANNOSAMINE-6-PHOSPHATE 2-EPIMERASE-RELATED"/>
    <property type="match status" value="1"/>
</dbReference>
<dbReference type="Gene3D" id="3.20.20.70">
    <property type="entry name" value="Aldolase class I"/>
    <property type="match status" value="1"/>
</dbReference>
<evidence type="ECO:0000256" key="4">
    <source>
        <dbReference type="ARBA" id="ARBA00007439"/>
    </source>
</evidence>
<accession>A0A537LMW5</accession>